<evidence type="ECO:0000256" key="4">
    <source>
        <dbReference type="ARBA" id="ARBA00022825"/>
    </source>
</evidence>
<feature type="region of interest" description="Disordered" evidence="7">
    <location>
        <begin position="350"/>
        <end position="377"/>
    </location>
</feature>
<feature type="active site" description="Charge relay system" evidence="5">
    <location>
        <position position="107"/>
    </location>
</feature>
<keyword evidence="2 5" id="KW-0645">Protease</keyword>
<evidence type="ECO:0000256" key="8">
    <source>
        <dbReference type="SAM" id="Phobius"/>
    </source>
</evidence>
<dbReference type="PROSITE" id="PS00136">
    <property type="entry name" value="SUBTILASE_ASP"/>
    <property type="match status" value="1"/>
</dbReference>
<dbReference type="InterPro" id="IPR015500">
    <property type="entry name" value="Peptidase_S8_subtilisin-rel"/>
</dbReference>
<dbReference type="Gene3D" id="3.40.50.200">
    <property type="entry name" value="Peptidase S8/S53 domain"/>
    <property type="match status" value="1"/>
</dbReference>
<dbReference type="PROSITE" id="PS00137">
    <property type="entry name" value="SUBTILASE_HIS"/>
    <property type="match status" value="1"/>
</dbReference>
<sequence length="423" mass="42930">MRRGLGWRSRVRGAVATLAALGIAASVAFVGSPASADAIRDREYWLSQYGITAAWNTTKGAGVTIAIIDTGVDGAHIDLQGAVVGGTDVSGIGDSDGQKPIGTSSEHGTMVGSLAAGRGHGGDSGVIGSAPAASLLSISIGFGAGTRSSDDQIADAVRWAVDNGADVINMSLTRNSLEWPRSWDDAFLYAFENDVVVVAAAGNRGSGTTEVGAPATIPGVLVVGGVDRNGKASFDASSQGITIAVSAPSEDLVGAAPGGGYYAWAGTSGATPIVAGIVALVRAAHPDLDAANVINRITATAKSPGVEVPSPIYGYGLVDAAAAVTANVPSVSTSPAQELKDWIHLHRRAEASPEPTPIGTPSSTPSPTPVPQAGPQSPLGTLLPTVAQLRDVGIPLLVYAVFLTLLIAWLVQVVRRVRRSRRS</sequence>
<dbReference type="Proteomes" id="UP001501004">
    <property type="component" value="Unassembled WGS sequence"/>
</dbReference>
<dbReference type="RefSeq" id="WP_344755167.1">
    <property type="nucleotide sequence ID" value="NZ_BAABAE010000003.1"/>
</dbReference>
<evidence type="ECO:0000313" key="11">
    <source>
        <dbReference type="EMBL" id="GAA3739707.1"/>
    </source>
</evidence>
<evidence type="ECO:0000256" key="7">
    <source>
        <dbReference type="SAM" id="MobiDB-lite"/>
    </source>
</evidence>
<dbReference type="PANTHER" id="PTHR43806:SF11">
    <property type="entry name" value="CEREVISIN-RELATED"/>
    <property type="match status" value="1"/>
</dbReference>
<keyword evidence="8" id="KW-0812">Transmembrane</keyword>
<evidence type="ECO:0000256" key="3">
    <source>
        <dbReference type="ARBA" id="ARBA00022801"/>
    </source>
</evidence>
<feature type="compositionally biased region" description="Pro residues" evidence="7">
    <location>
        <begin position="354"/>
        <end position="372"/>
    </location>
</feature>
<protein>
    <recommendedName>
        <fullName evidence="10">Peptidase S8/S53 domain-containing protein</fullName>
    </recommendedName>
</protein>
<evidence type="ECO:0000256" key="1">
    <source>
        <dbReference type="ARBA" id="ARBA00011073"/>
    </source>
</evidence>
<comment type="similarity">
    <text evidence="1 5 6">Belongs to the peptidase S8 family.</text>
</comment>
<comment type="caution">
    <text evidence="11">The sequence shown here is derived from an EMBL/GenBank/DDBJ whole genome shotgun (WGS) entry which is preliminary data.</text>
</comment>
<dbReference type="InterPro" id="IPR023827">
    <property type="entry name" value="Peptidase_S8_Asp-AS"/>
</dbReference>
<dbReference type="EMBL" id="BAABAE010000003">
    <property type="protein sequence ID" value="GAA3739707.1"/>
    <property type="molecule type" value="Genomic_DNA"/>
</dbReference>
<proteinExistence type="inferred from homology"/>
<keyword evidence="9" id="KW-0732">Signal</keyword>
<keyword evidence="4 5" id="KW-0720">Serine protease</keyword>
<dbReference type="SUPFAM" id="SSF52743">
    <property type="entry name" value="Subtilisin-like"/>
    <property type="match status" value="1"/>
</dbReference>
<keyword evidence="3 5" id="KW-0378">Hydrolase</keyword>
<dbReference type="InterPro" id="IPR050131">
    <property type="entry name" value="Peptidase_S8_subtilisin-like"/>
</dbReference>
<accession>A0ABP7FJX8</accession>
<keyword evidence="12" id="KW-1185">Reference proteome</keyword>
<dbReference type="PANTHER" id="PTHR43806">
    <property type="entry name" value="PEPTIDASE S8"/>
    <property type="match status" value="1"/>
</dbReference>
<organism evidence="11 12">
    <name type="scientific">Leifsonella bigeumensis</name>
    <dbReference type="NCBI Taxonomy" id="433643"/>
    <lineage>
        <taxon>Bacteria</taxon>
        <taxon>Bacillati</taxon>
        <taxon>Actinomycetota</taxon>
        <taxon>Actinomycetes</taxon>
        <taxon>Micrococcales</taxon>
        <taxon>Microbacteriaceae</taxon>
        <taxon>Leifsonella</taxon>
    </lineage>
</organism>
<evidence type="ECO:0000256" key="5">
    <source>
        <dbReference type="PROSITE-ProRule" id="PRU01240"/>
    </source>
</evidence>
<dbReference type="InterPro" id="IPR023828">
    <property type="entry name" value="Peptidase_S8_Ser-AS"/>
</dbReference>
<dbReference type="InterPro" id="IPR000209">
    <property type="entry name" value="Peptidase_S8/S53_dom"/>
</dbReference>
<feature type="chain" id="PRO_5046180762" description="Peptidase S8/S53 domain-containing protein" evidence="9">
    <location>
        <begin position="37"/>
        <end position="423"/>
    </location>
</feature>
<dbReference type="Pfam" id="PF00082">
    <property type="entry name" value="Peptidase_S8"/>
    <property type="match status" value="1"/>
</dbReference>
<feature type="transmembrane region" description="Helical" evidence="8">
    <location>
        <begin position="392"/>
        <end position="414"/>
    </location>
</feature>
<evidence type="ECO:0000256" key="6">
    <source>
        <dbReference type="RuleBase" id="RU003355"/>
    </source>
</evidence>
<dbReference type="PROSITE" id="PS00138">
    <property type="entry name" value="SUBTILASE_SER"/>
    <property type="match status" value="1"/>
</dbReference>
<feature type="signal peptide" evidence="9">
    <location>
        <begin position="1"/>
        <end position="36"/>
    </location>
</feature>
<feature type="active site" description="Charge relay system" evidence="5">
    <location>
        <position position="268"/>
    </location>
</feature>
<evidence type="ECO:0000256" key="9">
    <source>
        <dbReference type="SAM" id="SignalP"/>
    </source>
</evidence>
<keyword evidence="8" id="KW-1133">Transmembrane helix</keyword>
<dbReference type="InterPro" id="IPR036852">
    <property type="entry name" value="Peptidase_S8/S53_dom_sf"/>
</dbReference>
<gene>
    <name evidence="11" type="ORF">GCM10022239_14180</name>
</gene>
<name>A0ABP7FJX8_9MICO</name>
<dbReference type="PROSITE" id="PS51892">
    <property type="entry name" value="SUBTILASE"/>
    <property type="match status" value="1"/>
</dbReference>
<feature type="domain" description="Peptidase S8/S53" evidence="10">
    <location>
        <begin position="60"/>
        <end position="316"/>
    </location>
</feature>
<evidence type="ECO:0000256" key="2">
    <source>
        <dbReference type="ARBA" id="ARBA00022670"/>
    </source>
</evidence>
<evidence type="ECO:0000313" key="12">
    <source>
        <dbReference type="Proteomes" id="UP001501004"/>
    </source>
</evidence>
<keyword evidence="8" id="KW-0472">Membrane</keyword>
<feature type="active site" description="Charge relay system" evidence="5">
    <location>
        <position position="69"/>
    </location>
</feature>
<dbReference type="InterPro" id="IPR022398">
    <property type="entry name" value="Peptidase_S8_His-AS"/>
</dbReference>
<evidence type="ECO:0000259" key="10">
    <source>
        <dbReference type="Pfam" id="PF00082"/>
    </source>
</evidence>
<dbReference type="PRINTS" id="PR00723">
    <property type="entry name" value="SUBTILISIN"/>
</dbReference>
<reference evidence="12" key="1">
    <citation type="journal article" date="2019" name="Int. J. Syst. Evol. Microbiol.">
        <title>The Global Catalogue of Microorganisms (GCM) 10K type strain sequencing project: providing services to taxonomists for standard genome sequencing and annotation.</title>
        <authorList>
            <consortium name="The Broad Institute Genomics Platform"/>
            <consortium name="The Broad Institute Genome Sequencing Center for Infectious Disease"/>
            <person name="Wu L."/>
            <person name="Ma J."/>
        </authorList>
    </citation>
    <scope>NUCLEOTIDE SEQUENCE [LARGE SCALE GENOMIC DNA]</scope>
    <source>
        <strain evidence="12">JCM 16949</strain>
    </source>
</reference>